<keyword evidence="3 10" id="KW-0227">DNA damage</keyword>
<keyword evidence="5 10" id="KW-0347">Helicase</keyword>
<gene>
    <name evidence="10" type="primary">recC</name>
    <name evidence="13" type="ORF">SAMN05216551_10796</name>
</gene>
<dbReference type="InterPro" id="IPR041500">
    <property type="entry name" value="RecC_C"/>
</dbReference>
<protein>
    <recommendedName>
        <fullName evidence="10">RecBCD enzyme subunit RecC</fullName>
    </recommendedName>
    <alternativeName>
        <fullName evidence="10">Exonuclease V subunit RecC</fullName>
        <shortName evidence="10">ExoV subunit RecC</shortName>
    </alternativeName>
    <alternativeName>
        <fullName evidence="10">Helicase/nuclease RecBCD subunit RecC</fullName>
    </alternativeName>
</protein>
<sequence>MAAECSNLLSCFACTGCRFSIDVAAALPILPMLTLFQSNRFEVLLEALMATESAARTGPFAPVEIIVPSAAVARRVELDWATRHGVCANVRCCYLAEWLWQQIGRVMPVPDRSPLAPDALAWQLYALLGDEAASPRAELPADGRLNSYLAHADAGQRFRLARRLARVFDHYQTYRTDWLAAWRSGRSIFERMPWATPNDAQRDDERWQAALWRAVPAADAPASERFLALDPAALSVLADRRVAVLALPTMAPLHVALLNQLSSVVDIGVYALNPCREFWFDVVGDRTALRMALAAGVMPDVGATTAALHGGEAGLHGGEAHYLAGEGSGEEQHDEDDGEDGQGEEDQERKPGSERDEARHDWEDSDRDRDRDSEIDFDDGGGHQVGALGMADAHLELGQPLLAEWGRQSRALLSTLFDLTEGRVDAQAEVFLENPEPTLLASVQNAILSLTPVPVPDSEPEAAAGIEVHVCHSLSRQLEVLHDRLLAWFDADPDLAPHDVLVTFPDLTAAAPLVDAVFGTMPDERRIPYRITGLPPSRVNRVARLFLSWLEMTENPPGLAEMIEWLRVDAFAHAYGIEADDVDAIQRALLAAGARAAFDDAPAGAGPGHSLDDAVMRLVLGYAMPDDGAPQADWLPVASGAAQQWLGGLSEACDDLGRLRASLKTTRSAADWQALLDWALARFFVSEPASSDDLHALVEASGLVFETLRSGAGTSADHTVLSVDVVRQALAATLDESARGGVPGGGVTFAALPSLRLLPYRVVCLLGMDDGALPSLLRAEEFDLIAAFGRRGDRQRRDDERNLFLDLLLASRHRLFVAYTGRSIRDNAVLPPSGLVDELLDYCAQALAGEGADASDVAREREGLITVHPLQPFAEAYLAPDAPVPTYDVDRAEIGRRLRQVIGLSFGPAEPDATARPRHDHHGDRGDHGDRADDGASERGRRHAGALFDAPLPPLRQDAVTMEAFSRFWRYPQATLLRERLGVVFDEAAAMPPPYEPFVADFAACDALAQRVLPALLDEGGRAGDRASDGAGDTRDGERQRRVARALAEASPELPGGATGAVVREREFGALSSLASRVASATRDGQAQLRFILSVTPRWPAGLDAALWPSRTLPADALAPLTLTGALDGVTRSGRIAWRFSRPHPRVLLAVWLEHLVLNALDDDTLHAALPDLAPATLSDARLARDETAPTPRDGFAAQEVHEAQHGQQVRTVPAVRTVRTVRETRWLGNGSGFTFAPVDDALGLLGELAALYRLGLSWPLPFFPKSAYAHATRGPAAAVSAFDGGGLAEGERDDAAVRMACGAGVSLTSTFEWLSDWLYEPLLAHLRAADGLESDAQGGALSGEALA</sequence>
<evidence type="ECO:0000256" key="5">
    <source>
        <dbReference type="ARBA" id="ARBA00022806"/>
    </source>
</evidence>
<accession>A0A1H2PQM6</accession>
<dbReference type="GO" id="GO:0008854">
    <property type="term" value="F:exodeoxyribonuclease V activity"/>
    <property type="evidence" value="ECO:0007669"/>
    <property type="project" value="InterPro"/>
</dbReference>
<keyword evidence="7 10" id="KW-0067">ATP-binding</keyword>
<keyword evidence="9 10" id="KW-0234">DNA repair</keyword>
<evidence type="ECO:0000256" key="3">
    <source>
        <dbReference type="ARBA" id="ARBA00022763"/>
    </source>
</evidence>
<dbReference type="Gene3D" id="3.40.50.10930">
    <property type="match status" value="1"/>
</dbReference>
<dbReference type="HAMAP" id="MF_01486">
    <property type="entry name" value="RecC"/>
    <property type="match status" value="1"/>
</dbReference>
<keyword evidence="14" id="KW-1185">Reference proteome</keyword>
<comment type="miscellaneous">
    <text evidence="10">In the RecBCD complex, RecB has a slow 3'-5' helicase, an exonuclease activity and loads RecA onto ssDNA, RecD has a fast 5'-3' helicase activity, while RecC stimulates the ATPase and processivity of the RecB helicase and contributes to recognition of the Chi site.</text>
</comment>
<evidence type="ECO:0000259" key="12">
    <source>
        <dbReference type="Pfam" id="PF17946"/>
    </source>
</evidence>
<keyword evidence="1 10" id="KW-0540">Nuclease</keyword>
<dbReference type="STRING" id="1770053.SAMN05216551_10796"/>
<dbReference type="OrthoDB" id="9762834at2"/>
<dbReference type="InterPro" id="IPR013986">
    <property type="entry name" value="DExx_box_DNA_helicase_dom_sf"/>
</dbReference>
<reference evidence="14" key="1">
    <citation type="submission" date="2016-09" db="EMBL/GenBank/DDBJ databases">
        <authorList>
            <person name="Varghese N."/>
            <person name="Submissions S."/>
        </authorList>
    </citation>
    <scope>NUCLEOTIDE SEQUENCE [LARGE SCALE GENOMIC DNA]</scope>
    <source>
        <strain evidence="14">JS23</strain>
    </source>
</reference>
<comment type="function">
    <text evidence="10">A helicase/nuclease that prepares dsDNA breaks (DSB) for recombinational DNA repair. Binds to DSBs and unwinds DNA via a highly rapid and processive ATP-dependent bidirectional helicase activity. Unwinds dsDNA until it encounters a Chi (crossover hotspot instigator) sequence from the 3' direction. Cuts ssDNA a few nucleotides 3' to the Chi site. The properties and activities of the enzyme are changed at Chi. The Chi-altered holoenzyme produces a long 3'-ssDNA overhang and facilitates RecA-binding to the ssDNA for homologous DNA recombination and repair. Holoenzyme degrades any linearized DNA that is unable to undergo homologous recombination. In the holoenzyme this subunit recognizes the wild-type Chi sequence, and when added to isolated RecB increases its ATP-dependent helicase processivity.</text>
</comment>
<evidence type="ECO:0000256" key="4">
    <source>
        <dbReference type="ARBA" id="ARBA00022801"/>
    </source>
</evidence>
<evidence type="ECO:0000313" key="13">
    <source>
        <dbReference type="EMBL" id="SDV49137.1"/>
    </source>
</evidence>
<evidence type="ECO:0000313" key="14">
    <source>
        <dbReference type="Proteomes" id="UP000243719"/>
    </source>
</evidence>
<dbReference type="GO" id="GO:0005524">
    <property type="term" value="F:ATP binding"/>
    <property type="evidence" value="ECO:0007669"/>
    <property type="project" value="UniProtKB-UniRule"/>
</dbReference>
<feature type="region of interest" description="Disordered" evidence="11">
    <location>
        <begin position="907"/>
        <end position="949"/>
    </location>
</feature>
<comment type="similarity">
    <text evidence="10">Belongs to the RecC family.</text>
</comment>
<dbReference type="PANTHER" id="PTHR30591">
    <property type="entry name" value="RECBCD ENZYME SUBUNIT RECC"/>
    <property type="match status" value="1"/>
</dbReference>
<dbReference type="InterPro" id="IPR011335">
    <property type="entry name" value="Restrct_endonuc-II-like"/>
</dbReference>
<dbReference type="PANTHER" id="PTHR30591:SF1">
    <property type="entry name" value="RECBCD ENZYME SUBUNIT RECC"/>
    <property type="match status" value="1"/>
</dbReference>
<dbReference type="GO" id="GO:0003678">
    <property type="term" value="F:DNA helicase activity"/>
    <property type="evidence" value="ECO:0007669"/>
    <property type="project" value="UniProtKB-UniRule"/>
</dbReference>
<organism evidence="13 14">
    <name type="scientific">Chitinasiproducens palmae</name>
    <dbReference type="NCBI Taxonomy" id="1770053"/>
    <lineage>
        <taxon>Bacteria</taxon>
        <taxon>Pseudomonadati</taxon>
        <taxon>Pseudomonadota</taxon>
        <taxon>Betaproteobacteria</taxon>
        <taxon>Burkholderiales</taxon>
        <taxon>Burkholderiaceae</taxon>
        <taxon>Chitinasiproducens</taxon>
    </lineage>
</organism>
<evidence type="ECO:0000256" key="6">
    <source>
        <dbReference type="ARBA" id="ARBA00022839"/>
    </source>
</evidence>
<evidence type="ECO:0000256" key="9">
    <source>
        <dbReference type="ARBA" id="ARBA00023204"/>
    </source>
</evidence>
<feature type="region of interest" description="Disordered" evidence="11">
    <location>
        <begin position="317"/>
        <end position="384"/>
    </location>
</feature>
<feature type="compositionally biased region" description="Basic and acidic residues" evidence="11">
    <location>
        <begin position="1020"/>
        <end position="1041"/>
    </location>
</feature>
<dbReference type="Gene3D" id="3.40.50.300">
    <property type="entry name" value="P-loop containing nucleotide triphosphate hydrolases"/>
    <property type="match status" value="2"/>
</dbReference>
<dbReference type="Proteomes" id="UP000243719">
    <property type="component" value="Unassembled WGS sequence"/>
</dbReference>
<keyword evidence="6 10" id="KW-0269">Exonuclease</keyword>
<evidence type="ECO:0000256" key="8">
    <source>
        <dbReference type="ARBA" id="ARBA00023125"/>
    </source>
</evidence>
<feature type="compositionally biased region" description="Basic and acidic residues" evidence="11">
    <location>
        <begin position="347"/>
        <end position="374"/>
    </location>
</feature>
<dbReference type="InterPro" id="IPR006697">
    <property type="entry name" value="RecC"/>
</dbReference>
<dbReference type="EMBL" id="FNLO01000007">
    <property type="protein sequence ID" value="SDV49137.1"/>
    <property type="molecule type" value="Genomic_DNA"/>
</dbReference>
<dbReference type="InterPro" id="IPR027417">
    <property type="entry name" value="P-loop_NTPase"/>
</dbReference>
<dbReference type="Gene3D" id="1.10.10.160">
    <property type="match status" value="1"/>
</dbReference>
<evidence type="ECO:0000256" key="7">
    <source>
        <dbReference type="ARBA" id="ARBA00022840"/>
    </source>
</evidence>
<evidence type="ECO:0000256" key="1">
    <source>
        <dbReference type="ARBA" id="ARBA00022722"/>
    </source>
</evidence>
<evidence type="ECO:0000256" key="10">
    <source>
        <dbReference type="HAMAP-Rule" id="MF_01486"/>
    </source>
</evidence>
<proteinExistence type="inferred from homology"/>
<dbReference type="Pfam" id="PF17946">
    <property type="entry name" value="RecC_C"/>
    <property type="match status" value="1"/>
</dbReference>
<dbReference type="SUPFAM" id="SSF52540">
    <property type="entry name" value="P-loop containing nucleoside triphosphate hydrolases"/>
    <property type="match status" value="3"/>
</dbReference>
<evidence type="ECO:0000256" key="2">
    <source>
        <dbReference type="ARBA" id="ARBA00022741"/>
    </source>
</evidence>
<feature type="compositionally biased region" description="Acidic residues" evidence="11">
    <location>
        <begin position="328"/>
        <end position="346"/>
    </location>
</feature>
<keyword evidence="8 10" id="KW-0238">DNA-binding</keyword>
<feature type="compositionally biased region" description="Basic and acidic residues" evidence="11">
    <location>
        <begin position="913"/>
        <end position="939"/>
    </location>
</feature>
<dbReference type="GO" id="GO:0003677">
    <property type="term" value="F:DNA binding"/>
    <property type="evidence" value="ECO:0007669"/>
    <property type="project" value="UniProtKB-UniRule"/>
</dbReference>
<feature type="region of interest" description="Disordered" evidence="11">
    <location>
        <begin position="1020"/>
        <end position="1042"/>
    </location>
</feature>
<comment type="subunit">
    <text evidence="10">Heterotrimer of RecB, RecC and RecD. All subunits contribute to DNA-binding.</text>
</comment>
<dbReference type="Pfam" id="PF04257">
    <property type="entry name" value="Exonuc_V_gamma"/>
    <property type="match status" value="1"/>
</dbReference>
<dbReference type="GO" id="GO:0009338">
    <property type="term" value="C:exodeoxyribonuclease V complex"/>
    <property type="evidence" value="ECO:0007669"/>
    <property type="project" value="InterPro"/>
</dbReference>
<name>A0A1H2PQM6_9BURK</name>
<feature type="domain" description="RecC C-terminal" evidence="12">
    <location>
        <begin position="958"/>
        <end position="1273"/>
    </location>
</feature>
<dbReference type="SUPFAM" id="SSF52980">
    <property type="entry name" value="Restriction endonuclease-like"/>
    <property type="match status" value="2"/>
</dbReference>
<evidence type="ECO:0000256" key="11">
    <source>
        <dbReference type="SAM" id="MobiDB-lite"/>
    </source>
</evidence>
<dbReference type="GO" id="GO:0000724">
    <property type="term" value="P:double-strand break repair via homologous recombination"/>
    <property type="evidence" value="ECO:0007669"/>
    <property type="project" value="UniProtKB-UniRule"/>
</dbReference>
<keyword evidence="2 10" id="KW-0547">Nucleotide-binding</keyword>
<keyword evidence="4 10" id="KW-0378">Hydrolase</keyword>